<evidence type="ECO:0000313" key="2">
    <source>
        <dbReference type="Proteomes" id="UP000268469"/>
    </source>
</evidence>
<dbReference type="Proteomes" id="UP000268469">
    <property type="component" value="Unassembled WGS sequence"/>
</dbReference>
<dbReference type="EMBL" id="QNBE01000004">
    <property type="protein sequence ID" value="RKX71653.1"/>
    <property type="molecule type" value="Genomic_DNA"/>
</dbReference>
<reference evidence="1 2" key="1">
    <citation type="submission" date="2018-06" db="EMBL/GenBank/DDBJ databases">
        <title>Extensive metabolic versatility and redundancy in microbially diverse, dynamic hydrothermal sediments.</title>
        <authorList>
            <person name="Dombrowski N."/>
            <person name="Teske A."/>
            <person name="Baker B.J."/>
        </authorList>
    </citation>
    <scope>NUCLEOTIDE SEQUENCE [LARGE SCALE GENOMIC DNA]</scope>
    <source>
        <strain evidence="1">B36_G15</strain>
    </source>
</reference>
<sequence>MKVLNLILFVSSLVILACVKEPVAIYEDIPIIEVTSPSATEKFRVRCWIDTFPIVDTTYDHSYRDTNYVNVTLREHSGKKIRFTSVTARLYDQEGNYIGVVGEKALIPPRTNEKQDTIVVKVPVILDGGDGEDLDKADGKIDYTGGSGYISFEAEGRDLDHGLEASSLESYTPLEVTTFFEER</sequence>
<accession>A0A660SLR0</accession>
<evidence type="ECO:0000313" key="1">
    <source>
        <dbReference type="EMBL" id="RKX71653.1"/>
    </source>
</evidence>
<evidence type="ECO:0008006" key="3">
    <source>
        <dbReference type="Google" id="ProtNLM"/>
    </source>
</evidence>
<dbReference type="PROSITE" id="PS51257">
    <property type="entry name" value="PROKAR_LIPOPROTEIN"/>
    <property type="match status" value="1"/>
</dbReference>
<protein>
    <recommendedName>
        <fullName evidence="3">Lipoprotein</fullName>
    </recommendedName>
</protein>
<gene>
    <name evidence="1" type="ORF">DRP53_00785</name>
</gene>
<dbReference type="AlphaFoldDB" id="A0A660SLR0"/>
<name>A0A660SLR0_UNCW3</name>
<comment type="caution">
    <text evidence="1">The sequence shown here is derived from an EMBL/GenBank/DDBJ whole genome shotgun (WGS) entry which is preliminary data.</text>
</comment>
<proteinExistence type="predicted"/>
<organism evidence="1 2">
    <name type="scientific">candidate division WOR-3 bacterium</name>
    <dbReference type="NCBI Taxonomy" id="2052148"/>
    <lineage>
        <taxon>Bacteria</taxon>
        <taxon>Bacteria division WOR-3</taxon>
    </lineage>
</organism>